<dbReference type="CDD" id="cd00093">
    <property type="entry name" value="HTH_XRE"/>
    <property type="match status" value="1"/>
</dbReference>
<proteinExistence type="predicted"/>
<dbReference type="PROSITE" id="PS50943">
    <property type="entry name" value="HTH_CROC1"/>
    <property type="match status" value="1"/>
</dbReference>
<dbReference type="InterPro" id="IPR010982">
    <property type="entry name" value="Lambda_DNA-bd_dom_sf"/>
</dbReference>
<sequence length="139" mass="15273">MRLHGRIYKDGKWWLAEVPLLDAMTQGRSRKEALAMVADLLETLANRPGFVVHVHAGKQEAFAVSATDTRGLLSLVLRRQRERSGLSLAEAAERLGAKSRNAYARYERGTSVPTLDKLTALLQAVAPGHDVVLQQSVEA</sequence>
<organism evidence="2 3">
    <name type="scientific">Tectimicrobiota bacterium</name>
    <dbReference type="NCBI Taxonomy" id="2528274"/>
    <lineage>
        <taxon>Bacteria</taxon>
        <taxon>Pseudomonadati</taxon>
        <taxon>Nitrospinota/Tectimicrobiota group</taxon>
        <taxon>Candidatus Tectimicrobiota</taxon>
    </lineage>
</organism>
<evidence type="ECO:0000313" key="2">
    <source>
        <dbReference type="EMBL" id="MBM3224869.1"/>
    </source>
</evidence>
<evidence type="ECO:0000313" key="3">
    <source>
        <dbReference type="Proteomes" id="UP000712673"/>
    </source>
</evidence>
<dbReference type="AlphaFoldDB" id="A0A937W0Y6"/>
<dbReference type="Gene3D" id="1.10.260.40">
    <property type="entry name" value="lambda repressor-like DNA-binding domains"/>
    <property type="match status" value="1"/>
</dbReference>
<comment type="caution">
    <text evidence="2">The sequence shown here is derived from an EMBL/GenBank/DDBJ whole genome shotgun (WGS) entry which is preliminary data.</text>
</comment>
<dbReference type="InterPro" id="IPR035069">
    <property type="entry name" value="TTHA1013/TTHA0281-like"/>
</dbReference>
<name>A0A937W0Y6_UNCTE</name>
<dbReference type="EMBL" id="VGLS01000425">
    <property type="protein sequence ID" value="MBM3224869.1"/>
    <property type="molecule type" value="Genomic_DNA"/>
</dbReference>
<dbReference type="Proteomes" id="UP000712673">
    <property type="component" value="Unassembled WGS sequence"/>
</dbReference>
<gene>
    <name evidence="2" type="ORF">FJZ47_13840</name>
</gene>
<dbReference type="SUPFAM" id="SSF47413">
    <property type="entry name" value="lambda repressor-like DNA-binding domains"/>
    <property type="match status" value="1"/>
</dbReference>
<evidence type="ECO:0000259" key="1">
    <source>
        <dbReference type="PROSITE" id="PS50943"/>
    </source>
</evidence>
<accession>A0A937W0Y6</accession>
<dbReference type="InterPro" id="IPR001387">
    <property type="entry name" value="Cro/C1-type_HTH"/>
</dbReference>
<dbReference type="Pfam" id="PF01381">
    <property type="entry name" value="HTH_3"/>
    <property type="match status" value="1"/>
</dbReference>
<dbReference type="GO" id="GO:0003677">
    <property type="term" value="F:DNA binding"/>
    <property type="evidence" value="ECO:0007669"/>
    <property type="project" value="InterPro"/>
</dbReference>
<reference evidence="2" key="1">
    <citation type="submission" date="2019-03" db="EMBL/GenBank/DDBJ databases">
        <title>Lake Tanganyika Metagenome-Assembled Genomes (MAGs).</title>
        <authorList>
            <person name="Tran P."/>
        </authorList>
    </citation>
    <scope>NUCLEOTIDE SEQUENCE</scope>
    <source>
        <strain evidence="2">K_DeepCast_65m_m2_066</strain>
    </source>
</reference>
<dbReference type="SMART" id="SM00530">
    <property type="entry name" value="HTH_XRE"/>
    <property type="match status" value="1"/>
</dbReference>
<dbReference type="SUPFAM" id="SSF143100">
    <property type="entry name" value="TTHA1013/TTHA0281-like"/>
    <property type="match status" value="1"/>
</dbReference>
<protein>
    <submittedName>
        <fullName evidence="2">Helix-turn-helix transcriptional regulator</fullName>
    </submittedName>
</protein>
<feature type="domain" description="HTH cro/C1-type" evidence="1">
    <location>
        <begin position="77"/>
        <end position="124"/>
    </location>
</feature>